<reference evidence="2 3" key="1">
    <citation type="submission" date="2016-03" db="EMBL/GenBank/DDBJ databases">
        <title>Whole genome sequencing of Grifola frondosa 9006-11.</title>
        <authorList>
            <person name="Min B."/>
            <person name="Park H."/>
            <person name="Kim J.-G."/>
            <person name="Cho H."/>
            <person name="Oh Y.-L."/>
            <person name="Kong W.-S."/>
            <person name="Choi I.-G."/>
        </authorList>
    </citation>
    <scope>NUCLEOTIDE SEQUENCE [LARGE SCALE GENOMIC DNA]</scope>
    <source>
        <strain evidence="2 3">9006-11</strain>
    </source>
</reference>
<gene>
    <name evidence="2" type="ORF">A0H81_11266</name>
</gene>
<protein>
    <submittedName>
        <fullName evidence="2">Uncharacterized protein</fullName>
    </submittedName>
</protein>
<proteinExistence type="predicted"/>
<dbReference type="EMBL" id="LUGG01000019">
    <property type="protein sequence ID" value="OBZ68843.1"/>
    <property type="molecule type" value="Genomic_DNA"/>
</dbReference>
<organism evidence="2 3">
    <name type="scientific">Grifola frondosa</name>
    <name type="common">Maitake</name>
    <name type="synonym">Polyporus frondosus</name>
    <dbReference type="NCBI Taxonomy" id="5627"/>
    <lineage>
        <taxon>Eukaryota</taxon>
        <taxon>Fungi</taxon>
        <taxon>Dikarya</taxon>
        <taxon>Basidiomycota</taxon>
        <taxon>Agaricomycotina</taxon>
        <taxon>Agaricomycetes</taxon>
        <taxon>Polyporales</taxon>
        <taxon>Grifolaceae</taxon>
        <taxon>Grifola</taxon>
    </lineage>
</organism>
<keyword evidence="3" id="KW-1185">Reference proteome</keyword>
<evidence type="ECO:0000313" key="3">
    <source>
        <dbReference type="Proteomes" id="UP000092993"/>
    </source>
</evidence>
<dbReference type="Proteomes" id="UP000092993">
    <property type="component" value="Unassembled WGS sequence"/>
</dbReference>
<dbReference type="AlphaFoldDB" id="A0A1C7LVS0"/>
<name>A0A1C7LVS0_GRIFR</name>
<accession>A0A1C7LVS0</accession>
<feature type="compositionally biased region" description="Basic and acidic residues" evidence="1">
    <location>
        <begin position="1"/>
        <end position="18"/>
    </location>
</feature>
<comment type="caution">
    <text evidence="2">The sequence shown here is derived from an EMBL/GenBank/DDBJ whole genome shotgun (WGS) entry which is preliminary data.</text>
</comment>
<sequence>MSNDGSKHDLRRRAEVEHRVRRRTRGRVAADRIQQVVHGDPGVDALVLAVHDHDARVVLQTKWILLAQTLADRI</sequence>
<feature type="region of interest" description="Disordered" evidence="1">
    <location>
        <begin position="1"/>
        <end position="24"/>
    </location>
</feature>
<evidence type="ECO:0000313" key="2">
    <source>
        <dbReference type="EMBL" id="OBZ68843.1"/>
    </source>
</evidence>
<evidence type="ECO:0000256" key="1">
    <source>
        <dbReference type="SAM" id="MobiDB-lite"/>
    </source>
</evidence>